<dbReference type="OrthoDB" id="9793741at2"/>
<comment type="caution">
    <text evidence="3">The sequence shown here is derived from an EMBL/GenBank/DDBJ whole genome shotgun (WGS) entry which is preliminary data.</text>
</comment>
<name>A0A3N1MA16_9PROT</name>
<evidence type="ECO:0000313" key="3">
    <source>
        <dbReference type="EMBL" id="ROP99884.1"/>
    </source>
</evidence>
<gene>
    <name evidence="3" type="ORF">EDC65_1675</name>
</gene>
<dbReference type="AlphaFoldDB" id="A0A3N1MA16"/>
<dbReference type="RefSeq" id="WP_123689227.1">
    <property type="nucleotide sequence ID" value="NZ_AP019700.1"/>
</dbReference>
<protein>
    <recommendedName>
        <fullName evidence="1">Segregation and condensation protein A</fullName>
    </recommendedName>
</protein>
<sequence>MAKAEPFEEDRPTTAAEGALVVDLEGFEGPIDVLLSLARDQKVDLTRISILALADQYLAFVTAAKALRLELAAEYLVMAAWLAYLKSRLLLPEPETDDEPSGQDLAEALAFQLLRLEAMQKVGATLFAGSQLGRDVFARGEPEGVRNVTRGVYELSLFELLKAYAEHRRQRDGAVLHIDRLELYSMDEALQRLSRLVGRTPGWSTLASYLPDDLRPGIITRAAMAAMFAASLELAREGRVVLRQDQVFGPIFVRSGKPANPDGGAATGQGQEAEQT</sequence>
<accession>A0A3N1MA16</accession>
<organism evidence="3 4">
    <name type="scientific">Stella humosa</name>
    <dbReference type="NCBI Taxonomy" id="94"/>
    <lineage>
        <taxon>Bacteria</taxon>
        <taxon>Pseudomonadati</taxon>
        <taxon>Pseudomonadota</taxon>
        <taxon>Alphaproteobacteria</taxon>
        <taxon>Rhodospirillales</taxon>
        <taxon>Stellaceae</taxon>
        <taxon>Stella</taxon>
    </lineage>
</organism>
<dbReference type="Gene3D" id="6.10.250.2410">
    <property type="match status" value="1"/>
</dbReference>
<dbReference type="PANTHER" id="PTHR33969:SF2">
    <property type="entry name" value="SEGREGATION AND CONDENSATION PROTEIN A"/>
    <property type="match status" value="1"/>
</dbReference>
<dbReference type="EMBL" id="RJKX01000013">
    <property type="protein sequence ID" value="ROP99884.1"/>
    <property type="molecule type" value="Genomic_DNA"/>
</dbReference>
<dbReference type="InterPro" id="IPR003768">
    <property type="entry name" value="ScpA"/>
</dbReference>
<feature type="region of interest" description="Disordered" evidence="2">
    <location>
        <begin position="253"/>
        <end position="276"/>
    </location>
</feature>
<dbReference type="Pfam" id="PF02616">
    <property type="entry name" value="SMC_ScpA"/>
    <property type="match status" value="1"/>
</dbReference>
<evidence type="ECO:0000256" key="1">
    <source>
        <dbReference type="ARBA" id="ARBA00044777"/>
    </source>
</evidence>
<proteinExistence type="predicted"/>
<evidence type="ECO:0000256" key="2">
    <source>
        <dbReference type="SAM" id="MobiDB-lite"/>
    </source>
</evidence>
<reference evidence="3 4" key="1">
    <citation type="submission" date="2018-11" db="EMBL/GenBank/DDBJ databases">
        <title>Genomic Encyclopedia of Type Strains, Phase IV (KMG-IV): sequencing the most valuable type-strain genomes for metagenomic binning, comparative biology and taxonomic classification.</title>
        <authorList>
            <person name="Goeker M."/>
        </authorList>
    </citation>
    <scope>NUCLEOTIDE SEQUENCE [LARGE SCALE GENOMIC DNA]</scope>
    <source>
        <strain evidence="3 4">DSM 5900</strain>
    </source>
</reference>
<dbReference type="Proteomes" id="UP000278222">
    <property type="component" value="Unassembled WGS sequence"/>
</dbReference>
<dbReference type="PANTHER" id="PTHR33969">
    <property type="entry name" value="SEGREGATION AND CONDENSATION PROTEIN A"/>
    <property type="match status" value="1"/>
</dbReference>
<evidence type="ECO:0000313" key="4">
    <source>
        <dbReference type="Proteomes" id="UP000278222"/>
    </source>
</evidence>
<keyword evidence="4" id="KW-1185">Reference proteome</keyword>